<evidence type="ECO:0000313" key="3">
    <source>
        <dbReference type="Proteomes" id="UP000007332"/>
    </source>
</evidence>
<dbReference type="KEGG" id="lbn:LBUCD034_2403"/>
<proteinExistence type="predicted"/>
<evidence type="ECO:0000256" key="1">
    <source>
        <dbReference type="SAM" id="MobiDB-lite"/>
    </source>
</evidence>
<dbReference type="Proteomes" id="UP000007332">
    <property type="component" value="Chromosome"/>
</dbReference>
<gene>
    <name evidence="2" type="ORF">LBUCD034_2403</name>
</gene>
<dbReference type="AlphaFoldDB" id="J9W4H0"/>
<dbReference type="PATRIC" id="fig|1071400.3.peg.2315"/>
<feature type="compositionally biased region" description="Polar residues" evidence="1">
    <location>
        <begin position="59"/>
        <end position="71"/>
    </location>
</feature>
<dbReference type="EMBL" id="CP003043">
    <property type="protein sequence ID" value="AFS01368.1"/>
    <property type="molecule type" value="Genomic_DNA"/>
</dbReference>
<feature type="compositionally biased region" description="Basic residues" evidence="1">
    <location>
        <begin position="79"/>
        <end position="93"/>
    </location>
</feature>
<dbReference type="HOGENOM" id="CLU_536162_0_0_9"/>
<name>J9W4H0_LENBU</name>
<evidence type="ECO:0000313" key="2">
    <source>
        <dbReference type="EMBL" id="AFS01368.1"/>
    </source>
</evidence>
<organism evidence="2 3">
    <name type="scientific">Lentilactobacillus buchneri subsp. silagei CD034</name>
    <dbReference type="NCBI Taxonomy" id="1071400"/>
    <lineage>
        <taxon>Bacteria</taxon>
        <taxon>Bacillati</taxon>
        <taxon>Bacillota</taxon>
        <taxon>Bacilli</taxon>
        <taxon>Lactobacillales</taxon>
        <taxon>Lactobacillaceae</taxon>
        <taxon>Lentilactobacillus</taxon>
        <taxon>Lentilactobacillus buchneri subsp. silagei</taxon>
    </lineage>
</organism>
<reference evidence="2 3" key="1">
    <citation type="journal article" date="2012" name="J. Biotechnol.">
        <title>Insights into the completely annotated genome of Lactobacillus buchneri CD034, a strain isolated from stable grass silage.</title>
        <authorList>
            <person name="Heinl S."/>
            <person name="Wibberg D."/>
            <person name="Eikmeyer F."/>
            <person name="Szczepanowski R."/>
            <person name="Blom J."/>
            <person name="Linke B."/>
            <person name="Goesmann A."/>
            <person name="Grabherr R."/>
            <person name="Schwab H."/>
            <person name="Puhler A."/>
            <person name="Schluter A."/>
        </authorList>
    </citation>
    <scope>NUCLEOTIDE SEQUENCE [LARGE SCALE GENOMIC DNA]</scope>
    <source>
        <strain evidence="2 3">CD034</strain>
    </source>
</reference>
<accession>J9W4H0</accession>
<keyword evidence="3" id="KW-1185">Reference proteome</keyword>
<protein>
    <submittedName>
        <fullName evidence="2">Uncharacterized protein</fullName>
    </submittedName>
</protein>
<sequence length="508" mass="59617">MVQLIYELYNVERVRGKLMVKPMNIKAIKDKDKQQAKERFHRILEEAKKKQTQLKKATTNRGQQTNQASQHTDSDRQKSRLKRENKKLQKKVRAIQSEKNAQEQIMQRLKAKNFALNQANDQLEGKVHNAQIKLQEADQLKATDYHTQMQLKQTIDQLNQQIQLLNRRNRSLRTGIRHFIKSSQYQKAQQVKADKQYYKDQLEKTKAHLKSSEKRNTKYQEQLHQYRHYELPGKGKLVRQATTQELINELFARIDEERVGEFLSLLPLFNTIDYYLKTGMANTKIHLRRSELLKDNQQMYGYVHFQDDQPEFIALDGSVFPNPVVKGNKFELNQGDVYRGNYNLTTDQFVINKHYAASTENRDRSAELHQVKKKAAKLSAKGFVERFTIDYPDVKDVLTGKNIEVVSWFKQISYKRVFEPFGVNIDVLDPNERSGDFIYRRIENTDTDLAFILLEGSHHVNSQIYKDRPAANPDKIKILEDAAPKELLKMTYDHFKSLATRTRTLDEN</sequence>
<dbReference type="STRING" id="1071400.LBUCD034_2403"/>
<feature type="region of interest" description="Disordered" evidence="1">
    <location>
        <begin position="49"/>
        <end position="100"/>
    </location>
</feature>
<dbReference type="eggNOG" id="ENOG5030AQ9">
    <property type="taxonomic scope" value="Bacteria"/>
</dbReference>